<accession>A0ABT1ZE00</accession>
<dbReference type="Gene3D" id="3.40.50.300">
    <property type="entry name" value="P-loop containing nucleotide triphosphate hydrolases"/>
    <property type="match status" value="1"/>
</dbReference>
<keyword evidence="1" id="KW-0547">Nucleotide-binding</keyword>
<comment type="caution">
    <text evidence="4">The sequence shown here is derived from an EMBL/GenBank/DDBJ whole genome shotgun (WGS) entry which is preliminary data.</text>
</comment>
<dbReference type="Proteomes" id="UP001205337">
    <property type="component" value="Unassembled WGS sequence"/>
</dbReference>
<keyword evidence="5" id="KW-1185">Reference proteome</keyword>
<reference evidence="4 5" key="1">
    <citation type="submission" date="2022-08" db="EMBL/GenBank/DDBJ databases">
        <authorList>
            <person name="Li F."/>
        </authorList>
    </citation>
    <scope>NUCLEOTIDE SEQUENCE [LARGE SCALE GENOMIC DNA]</scope>
    <source>
        <strain evidence="4 5">10F1B-8-1</strain>
    </source>
</reference>
<dbReference type="CDD" id="cd03230">
    <property type="entry name" value="ABC_DR_subfamily_A"/>
    <property type="match status" value="1"/>
</dbReference>
<proteinExistence type="predicted"/>
<evidence type="ECO:0000313" key="4">
    <source>
        <dbReference type="EMBL" id="MCS0498923.1"/>
    </source>
</evidence>
<dbReference type="PROSITE" id="PS50893">
    <property type="entry name" value="ABC_TRANSPORTER_2"/>
    <property type="match status" value="1"/>
</dbReference>
<dbReference type="EMBL" id="JANTHX010000005">
    <property type="protein sequence ID" value="MCS0498923.1"/>
    <property type="molecule type" value="Genomic_DNA"/>
</dbReference>
<evidence type="ECO:0000256" key="2">
    <source>
        <dbReference type="ARBA" id="ARBA00022840"/>
    </source>
</evidence>
<dbReference type="SUPFAM" id="SSF52540">
    <property type="entry name" value="P-loop containing nucleoside triphosphate hydrolases"/>
    <property type="match status" value="1"/>
</dbReference>
<sequence>MIDTRDAVVAHALVVRRGRTEILHSVDLRVAGGQVVGLLGPSGAGKTTLMRAIIGAQHIGSGTVEVFGRPAGHRVLRRQLGYMAQSAAIYDDLTVEQNLDYFRRVLGAPASDVDRVVAEVGLDPVRRNLASRLSGGQRSRVSLGVALLGAPRLLVLDEPTVGLDPVLREELWGLFARLAASGTTLLVSSHVMDEARRCDRLLLVREGRIIADDTPAGLLASTGASDHDEAFLRLVRRDAASGTGGEAA</sequence>
<dbReference type="InterPro" id="IPR003439">
    <property type="entry name" value="ABC_transporter-like_ATP-bd"/>
</dbReference>
<dbReference type="SMART" id="SM00382">
    <property type="entry name" value="AAA"/>
    <property type="match status" value="1"/>
</dbReference>
<evidence type="ECO:0000259" key="3">
    <source>
        <dbReference type="PROSITE" id="PS50893"/>
    </source>
</evidence>
<dbReference type="PROSITE" id="PS00211">
    <property type="entry name" value="ABC_TRANSPORTER_1"/>
    <property type="match status" value="1"/>
</dbReference>
<keyword evidence="2 4" id="KW-0067">ATP-binding</keyword>
<gene>
    <name evidence="4" type="ORF">NUH29_05085</name>
</gene>
<organism evidence="4 5">
    <name type="scientific">Protaetiibacter mangrovi</name>
    <dbReference type="NCBI Taxonomy" id="2970926"/>
    <lineage>
        <taxon>Bacteria</taxon>
        <taxon>Bacillati</taxon>
        <taxon>Actinomycetota</taxon>
        <taxon>Actinomycetes</taxon>
        <taxon>Micrococcales</taxon>
        <taxon>Microbacteriaceae</taxon>
        <taxon>Protaetiibacter</taxon>
    </lineage>
</organism>
<name>A0ABT1ZE00_9MICO</name>
<dbReference type="PANTHER" id="PTHR43038:SF3">
    <property type="entry name" value="ABC TRANSPORTER G FAMILY MEMBER 20 ISOFORM X1"/>
    <property type="match status" value="1"/>
</dbReference>
<dbReference type="Pfam" id="PF00005">
    <property type="entry name" value="ABC_tran"/>
    <property type="match status" value="1"/>
</dbReference>
<feature type="domain" description="ABC transporter" evidence="3">
    <location>
        <begin position="2"/>
        <end position="231"/>
    </location>
</feature>
<dbReference type="GO" id="GO:0005524">
    <property type="term" value="F:ATP binding"/>
    <property type="evidence" value="ECO:0007669"/>
    <property type="project" value="UniProtKB-KW"/>
</dbReference>
<protein>
    <submittedName>
        <fullName evidence="4">ABC transporter ATP-binding protein</fullName>
    </submittedName>
</protein>
<evidence type="ECO:0000256" key="1">
    <source>
        <dbReference type="ARBA" id="ARBA00022741"/>
    </source>
</evidence>
<evidence type="ECO:0000313" key="5">
    <source>
        <dbReference type="Proteomes" id="UP001205337"/>
    </source>
</evidence>
<dbReference type="InterPro" id="IPR027417">
    <property type="entry name" value="P-loop_NTPase"/>
</dbReference>
<dbReference type="RefSeq" id="WP_258797938.1">
    <property type="nucleotide sequence ID" value="NZ_JANTHX010000005.1"/>
</dbReference>
<dbReference type="PANTHER" id="PTHR43038">
    <property type="entry name" value="ATP-BINDING CASSETTE, SUB-FAMILY H, MEMBER 1"/>
    <property type="match status" value="1"/>
</dbReference>
<dbReference type="InterPro" id="IPR017871">
    <property type="entry name" value="ABC_transporter-like_CS"/>
</dbReference>
<dbReference type="InterPro" id="IPR003593">
    <property type="entry name" value="AAA+_ATPase"/>
</dbReference>